<dbReference type="AlphaFoldDB" id="A0A517MIF3"/>
<dbReference type="Proteomes" id="UP000320672">
    <property type="component" value="Chromosome"/>
</dbReference>
<sequence length="380" mass="44156">MSEYQWVEFRAIESPLDREAIEFMHTQSSRAEIDQWRFANEYHYGDFHGDALEMLRRGYDLHVHYSNFGNRTLYFRFHDGFQFAELVDQYTDDEQISWQSDEKGSGGMLMITPDGAMEMAEEIWDPETLASDFVPLWEMINRGDMRPVYLAYLALCTWFDAEDDNDLEPPVPAGLKQSHPSLDRLCVYLEVDIDLLDLASEASSELQDQSLNSERIGEWLKSQDHEPMRAMLQRVLCNPHEEPQRLLREIAAELHSPIAPTESRRSLREMRRQADERTIQRKEAIEAENARKKAEVERLARKIHENQIQSITKDPNPTLLRIEKAIEEKNRPAYERAASDLKLLQEAFGHVYAGAKADEIRSKYSNRPALLAEIRKALEG</sequence>
<dbReference type="RefSeq" id="WP_145352653.1">
    <property type="nucleotide sequence ID" value="NZ_CP036262.1"/>
</dbReference>
<keyword evidence="1" id="KW-0175">Coiled coil</keyword>
<proteinExistence type="predicted"/>
<dbReference type="EMBL" id="CP036262">
    <property type="protein sequence ID" value="QDS94659.1"/>
    <property type="molecule type" value="Genomic_DNA"/>
</dbReference>
<evidence type="ECO:0000313" key="3">
    <source>
        <dbReference type="Proteomes" id="UP000320672"/>
    </source>
</evidence>
<name>A0A517MIF3_9BACT</name>
<evidence type="ECO:0000313" key="2">
    <source>
        <dbReference type="EMBL" id="QDS94659.1"/>
    </source>
</evidence>
<feature type="coiled-coil region" evidence="1">
    <location>
        <begin position="282"/>
        <end position="309"/>
    </location>
</feature>
<keyword evidence="3" id="KW-1185">Reference proteome</keyword>
<organism evidence="2 3">
    <name type="scientific">Roseimaritima multifibrata</name>
    <dbReference type="NCBI Taxonomy" id="1930274"/>
    <lineage>
        <taxon>Bacteria</taxon>
        <taxon>Pseudomonadati</taxon>
        <taxon>Planctomycetota</taxon>
        <taxon>Planctomycetia</taxon>
        <taxon>Pirellulales</taxon>
        <taxon>Pirellulaceae</taxon>
        <taxon>Roseimaritima</taxon>
    </lineage>
</organism>
<dbReference type="KEGG" id="rml:FF011L_34390"/>
<protein>
    <submittedName>
        <fullName evidence="2">Uncharacterized protein</fullName>
    </submittedName>
</protein>
<evidence type="ECO:0000256" key="1">
    <source>
        <dbReference type="SAM" id="Coils"/>
    </source>
</evidence>
<accession>A0A517MIF3</accession>
<gene>
    <name evidence="2" type="ORF">FF011L_34390</name>
</gene>
<dbReference type="OrthoDB" id="9066681at2"/>
<reference evidence="2 3" key="1">
    <citation type="submission" date="2019-02" db="EMBL/GenBank/DDBJ databases">
        <title>Deep-cultivation of Planctomycetes and their phenomic and genomic characterization uncovers novel biology.</title>
        <authorList>
            <person name="Wiegand S."/>
            <person name="Jogler M."/>
            <person name="Boedeker C."/>
            <person name="Pinto D."/>
            <person name="Vollmers J."/>
            <person name="Rivas-Marin E."/>
            <person name="Kohn T."/>
            <person name="Peeters S.H."/>
            <person name="Heuer A."/>
            <person name="Rast P."/>
            <person name="Oberbeckmann S."/>
            <person name="Bunk B."/>
            <person name="Jeske O."/>
            <person name="Meyerdierks A."/>
            <person name="Storesund J.E."/>
            <person name="Kallscheuer N."/>
            <person name="Luecker S."/>
            <person name="Lage O.M."/>
            <person name="Pohl T."/>
            <person name="Merkel B.J."/>
            <person name="Hornburger P."/>
            <person name="Mueller R.-W."/>
            <person name="Bruemmer F."/>
            <person name="Labrenz M."/>
            <person name="Spormann A.M."/>
            <person name="Op den Camp H."/>
            <person name="Overmann J."/>
            <person name="Amann R."/>
            <person name="Jetten M.S.M."/>
            <person name="Mascher T."/>
            <person name="Medema M.H."/>
            <person name="Devos D.P."/>
            <person name="Kaster A.-K."/>
            <person name="Ovreas L."/>
            <person name="Rohde M."/>
            <person name="Galperin M.Y."/>
            <person name="Jogler C."/>
        </authorList>
    </citation>
    <scope>NUCLEOTIDE SEQUENCE [LARGE SCALE GENOMIC DNA]</scope>
    <source>
        <strain evidence="2 3">FF011L</strain>
    </source>
</reference>